<reference evidence="31" key="1">
    <citation type="submission" date="2012-10" db="EMBL/GenBank/DDBJ databases">
        <authorList>
            <person name="Liu M."/>
            <person name="Hawkins N."/>
            <person name="Ritchie A."/>
            <person name="Ganusov V."/>
            <person name="Whale V."/>
            <person name="Brackenridge S."/>
            <person name="Li H."/>
            <person name="Pavliceck J."/>
            <person name="Cai F."/>
            <person name="Abrahams M.-R."/>
            <person name="Treurnicht F."/>
            <person name="Hraber P."/>
            <person name="Riou C."/>
            <person name="Gray C."/>
            <person name="Ferrari G."/>
            <person name="Tanner R."/>
            <person name="Ping L.-H."/>
            <person name="Anderson J."/>
            <person name="Swanstrom R."/>
            <person name="Cohen M."/>
            <person name="Abdool Karim S."/>
            <person name="Haynes B."/>
            <person name="Borrow P."/>
            <person name="Perelson A."/>
            <person name="Shaw G."/>
            <person name="Hahn B."/>
            <person name="Williamson C."/>
            <person name="Korber B."/>
            <person name="Gao F."/>
            <person name="Self S."/>
            <person name="McMichael A."/>
            <person name="Goonetilleke N."/>
        </authorList>
    </citation>
    <scope>NUCLEOTIDE SEQUENCE</scope>
    <source>
        <strain evidence="31">C.703010131.w04.34dps.gp11</strain>
    </source>
</reference>
<evidence type="ECO:0000256" key="10">
    <source>
        <dbReference type="ARBA" id="ARBA00022612"/>
    </source>
</evidence>
<evidence type="ECO:0000256" key="16">
    <source>
        <dbReference type="ARBA" id="ARBA00022771"/>
    </source>
</evidence>
<feature type="domain" description="CCHC-type" evidence="30">
    <location>
        <begin position="396"/>
        <end position="411"/>
    </location>
</feature>
<dbReference type="InterPro" id="IPR008919">
    <property type="entry name" value="Retrov_capsid_N"/>
</dbReference>
<dbReference type="Pfam" id="PF08705">
    <property type="entry name" value="Gag_p6"/>
    <property type="match status" value="1"/>
</dbReference>
<evidence type="ECO:0000256" key="28">
    <source>
        <dbReference type="RuleBase" id="RU004487"/>
    </source>
</evidence>
<keyword evidence="24 28" id="KW-1035">Host cytoplasm</keyword>
<reference evidence="31" key="2">
    <citation type="journal article" date="2013" name="J. Clin. Invest.">
        <title>Vertical T cell immunodominance and epitope entropy determine HIV-1 escape.</title>
        <authorList>
            <consortium name="CHAVI Core B"/>
            <person name="Liu M.K."/>
            <person name="Hawkins N."/>
            <person name="Ritchie A.J."/>
            <person name="Ganusov V.V."/>
            <person name="Whale V."/>
            <person name="Brackenridge S."/>
            <person name="Li H."/>
            <person name="Pavlicek J.W."/>
            <person name="Cai F."/>
            <person name="Rose-Abrahams M."/>
            <person name="Treurnicht F."/>
            <person name="Hraber P."/>
            <person name="Riou C."/>
            <person name="Gray C."/>
            <person name="Ferrari G."/>
            <person name="Tanner R."/>
            <person name="Ping L.H."/>
            <person name="Anderson J.A."/>
            <person name="Swanstrom R."/>
            <person name="B C.C."/>
            <person name="Cohen M."/>
            <person name="Karim S.S."/>
            <person name="Haynes B."/>
            <person name="Borrow P."/>
            <person name="Perelson A.S."/>
            <person name="Shaw G.M."/>
            <person name="Hahn B.H."/>
            <person name="Williamson C."/>
            <person name="Korber B.T."/>
            <person name="Gao F."/>
            <person name="Self S."/>
            <person name="McMichael A."/>
            <person name="Goonetilleke N."/>
        </authorList>
    </citation>
    <scope>NUCLEOTIDE SEQUENCE</scope>
    <source>
        <strain evidence="31">C.703010131.w04.34dps.gp11</strain>
    </source>
</reference>
<dbReference type="EMBL" id="JX973569">
    <property type="protein sequence ID" value="AGH00559.1"/>
    <property type="molecule type" value="Genomic_RNA"/>
</dbReference>
<dbReference type="FunFam" id="4.10.60.10:FF:000001">
    <property type="entry name" value="Gag polyprotein"/>
    <property type="match status" value="1"/>
</dbReference>
<evidence type="ECO:0000256" key="5">
    <source>
        <dbReference type="ARBA" id="ARBA00022511"/>
    </source>
</evidence>
<evidence type="ECO:0000256" key="8">
    <source>
        <dbReference type="ARBA" id="ARBA00022562"/>
    </source>
</evidence>
<keyword evidence="20 28" id="KW-0694">RNA-binding</keyword>
<comment type="PTM">
    <molecule>Gag-Pol polyprotein</molecule>
    <text evidence="28">Specific enzymatic cleavages by the viral protease yield mature proteins.</text>
</comment>
<keyword evidence="15" id="KW-0688">Ribosomal frameshifting</keyword>
<evidence type="ECO:0000256" key="2">
    <source>
        <dbReference type="ARBA" id="ARBA00004560"/>
    </source>
</evidence>
<name>M4PAL5_HV1</name>
<feature type="region of interest" description="Disordered" evidence="29">
    <location>
        <begin position="103"/>
        <end position="126"/>
    </location>
</feature>
<dbReference type="Gene3D" id="1.10.1200.30">
    <property type="match status" value="1"/>
</dbReference>
<keyword evidence="21" id="KW-1039">Host endosome</keyword>
<dbReference type="InterPro" id="IPR012344">
    <property type="entry name" value="Matrix_HIV/RSV_N"/>
</dbReference>
<accession>M4PAL5</accession>
<dbReference type="InterPro" id="IPR050195">
    <property type="entry name" value="Primate_lentivir_Gag_pol-like"/>
</dbReference>
<evidence type="ECO:0000256" key="23">
    <source>
        <dbReference type="ARBA" id="ARBA00023136"/>
    </source>
</evidence>
<evidence type="ECO:0000256" key="11">
    <source>
        <dbReference type="ARBA" id="ARBA00022637"/>
    </source>
</evidence>
<evidence type="ECO:0000256" key="3">
    <source>
        <dbReference type="ARBA" id="ARBA00008364"/>
    </source>
</evidence>
<evidence type="ECO:0000256" key="17">
    <source>
        <dbReference type="ARBA" id="ARBA00022833"/>
    </source>
</evidence>
<keyword evidence="16 27" id="KW-0863">Zinc-finger</keyword>
<sequence length="479" mass="53508">MGARASVLKGGKLDAWEKIRLRPGGKKKYRLKHLVWASRELEKFALNPGLLETSEGCKQILTQLQPALQTGTEELKSLFNTVATLYCVHKRIEVHDTKEALDKVEEEQNKSQQKTQQAEAADKGKVSQNYPIVQNLQGQMVHQALSPRTLNAWVKVIEEKAFSPEVIPMFTALSEGATPQDLNTMLNTVGGHQAAMQMLKDTINEEAAPGQMREPRGSDIAGTTSNLQEQIAWMTSNPPIPVGDIYKRWIILGLNKIVRMYSPVSILDIKQGPKEPFRDYVDRFFKTLRAEQSSQEVKNWMTDTLLIQNANPDCKTILKALGSGASLEEMMTACQGVGGPGHKARVLAEAMSQVNNTSIMMQKSNFKGSRKIVKCFNCGKEGHIARNCRAPRKRGCWKCGKEGHQMKDCTERQANFLGKIWPSHKGRPGNFLQNRPEPTAPPAESFRFEETTPAPKQEQKDREPLTSLKSLFGSDPLSQ</sequence>
<evidence type="ECO:0000256" key="24">
    <source>
        <dbReference type="ARBA" id="ARBA00023200"/>
    </source>
</evidence>
<keyword evidence="9 28" id="KW-0945">Host-virus interaction</keyword>
<dbReference type="PROSITE" id="PS50158">
    <property type="entry name" value="ZF_CCHC"/>
    <property type="match status" value="2"/>
</dbReference>
<evidence type="ECO:0000256" key="26">
    <source>
        <dbReference type="ARBA" id="ARBA00037826"/>
    </source>
</evidence>
<keyword evidence="22 28" id="KW-0543">Viral nucleoprotein</keyword>
<dbReference type="Gene3D" id="1.10.375.10">
    <property type="entry name" value="Human Immunodeficiency Virus Type 1 Capsid Protein"/>
    <property type="match status" value="1"/>
</dbReference>
<dbReference type="GO" id="GO:0075523">
    <property type="term" value="P:viral translational frameshifting"/>
    <property type="evidence" value="ECO:0007669"/>
    <property type="project" value="UniProtKB-KW"/>
</dbReference>
<dbReference type="PANTHER" id="PTHR40389">
    <property type="entry name" value="ENDOGENOUS RETROVIRUS GROUP K MEMBER 24 GAG POLYPROTEIN-RELATED"/>
    <property type="match status" value="1"/>
</dbReference>
<dbReference type="PRINTS" id="PR00234">
    <property type="entry name" value="HIV1MATRIX"/>
</dbReference>
<dbReference type="SUPFAM" id="SSF57756">
    <property type="entry name" value="Retrovirus zinc finger-like domains"/>
    <property type="match status" value="1"/>
</dbReference>
<evidence type="ECO:0000256" key="22">
    <source>
        <dbReference type="ARBA" id="ARBA00023086"/>
    </source>
</evidence>
<organismHost>
    <name type="scientific">Homo sapiens</name>
    <name type="common">Human</name>
    <dbReference type="NCBI Taxonomy" id="9606"/>
</organismHost>
<proteinExistence type="inferred from homology"/>
<feature type="region of interest" description="Disordered" evidence="29">
    <location>
        <begin position="421"/>
        <end position="479"/>
    </location>
</feature>
<dbReference type="Gene3D" id="1.20.5.760">
    <property type="entry name" value="Single helix bin"/>
    <property type="match status" value="1"/>
</dbReference>
<dbReference type="InterPro" id="IPR001878">
    <property type="entry name" value="Znf_CCHC"/>
</dbReference>
<evidence type="ECO:0000256" key="6">
    <source>
        <dbReference type="ARBA" id="ARBA00022553"/>
    </source>
</evidence>
<feature type="domain" description="CCHC-type" evidence="30">
    <location>
        <begin position="374"/>
        <end position="389"/>
    </location>
</feature>
<evidence type="ECO:0000256" key="1">
    <source>
        <dbReference type="ARBA" id="ARBA00004425"/>
    </source>
</evidence>
<dbReference type="GO" id="GO:0005198">
    <property type="term" value="F:structural molecule activity"/>
    <property type="evidence" value="ECO:0007669"/>
    <property type="project" value="InterPro"/>
</dbReference>
<keyword evidence="8 28" id="KW-1048">Host nucleus</keyword>
<dbReference type="Gene3D" id="6.10.250.390">
    <property type="match status" value="1"/>
</dbReference>
<keyword evidence="6" id="KW-0597">Phosphoprotein</keyword>
<dbReference type="Gene3D" id="1.10.150.90">
    <property type="entry name" value="Immunodeficiency lentiviruses, gag gene matrix protein p17"/>
    <property type="match status" value="1"/>
</dbReference>
<evidence type="ECO:0000256" key="14">
    <source>
        <dbReference type="ARBA" id="ARBA00022737"/>
    </source>
</evidence>
<dbReference type="GO" id="GO:0003723">
    <property type="term" value="F:RNA binding"/>
    <property type="evidence" value="ECO:0007669"/>
    <property type="project" value="UniProtKB-KW"/>
</dbReference>
<protein>
    <recommendedName>
        <fullName evidence="28">Gag polyprotein</fullName>
    </recommendedName>
    <component>
        <recommendedName>
            <fullName evidence="28">Matrix protein p17</fullName>
            <shortName evidence="28">MA</shortName>
        </recommendedName>
    </component>
</protein>
<dbReference type="GO" id="GO:0042025">
    <property type="term" value="C:host cell nucleus"/>
    <property type="evidence" value="ECO:0007669"/>
    <property type="project" value="UniProtKB-SubCell"/>
</dbReference>
<evidence type="ECO:0000256" key="9">
    <source>
        <dbReference type="ARBA" id="ARBA00022581"/>
    </source>
</evidence>
<comment type="similarity">
    <text evidence="3">Belongs to the primate lentivirus group gag polyprotein family.</text>
</comment>
<dbReference type="Gene3D" id="4.10.60.10">
    <property type="entry name" value="Zinc finger, CCHC-type"/>
    <property type="match status" value="1"/>
</dbReference>
<keyword evidence="7 28" id="KW-0167">Capsid protein</keyword>
<evidence type="ECO:0000256" key="18">
    <source>
        <dbReference type="ARBA" id="ARBA00022844"/>
    </source>
</evidence>
<dbReference type="SUPFAM" id="SSF47353">
    <property type="entry name" value="Retrovirus capsid dimerization domain-like"/>
    <property type="match status" value="1"/>
</dbReference>
<evidence type="ECO:0000256" key="7">
    <source>
        <dbReference type="ARBA" id="ARBA00022561"/>
    </source>
</evidence>
<evidence type="ECO:0000256" key="27">
    <source>
        <dbReference type="PROSITE-ProRule" id="PRU00047"/>
    </source>
</evidence>
<evidence type="ECO:0000256" key="29">
    <source>
        <dbReference type="SAM" id="MobiDB-lite"/>
    </source>
</evidence>
<organism evidence="31">
    <name type="scientific">Human immunodeficiency virus type 1</name>
    <name type="common">HIV-1</name>
    <dbReference type="NCBI Taxonomy" id="11676"/>
    <lineage>
        <taxon>Viruses</taxon>
        <taxon>Riboviria</taxon>
        <taxon>Pararnavirae</taxon>
        <taxon>Artverviricota</taxon>
        <taxon>Revtraviricetes</taxon>
        <taxon>Ortervirales</taxon>
        <taxon>Retroviridae</taxon>
        <taxon>Orthoretrovirinae</taxon>
        <taxon>Lentivirus</taxon>
        <taxon>Lentivirus humimdef1</taxon>
    </lineage>
</organism>
<dbReference type="InterPro" id="IPR014817">
    <property type="entry name" value="Gag_p6"/>
</dbReference>
<dbReference type="GO" id="GO:0019013">
    <property type="term" value="C:viral nucleocapsid"/>
    <property type="evidence" value="ECO:0007669"/>
    <property type="project" value="UniProtKB-KW"/>
</dbReference>
<dbReference type="SUPFAM" id="SSF47943">
    <property type="entry name" value="Retrovirus capsid protein, N-terminal core domain"/>
    <property type="match status" value="1"/>
</dbReference>
<keyword evidence="10" id="KW-1188">Viral release from host cell</keyword>
<dbReference type="SUPFAM" id="SSF47836">
    <property type="entry name" value="Retroviral matrix proteins"/>
    <property type="match status" value="1"/>
</dbReference>
<dbReference type="SMART" id="SM00343">
    <property type="entry name" value="ZnF_C2HC"/>
    <property type="match status" value="2"/>
</dbReference>
<dbReference type="GO" id="GO:0072494">
    <property type="term" value="C:host multivesicular body"/>
    <property type="evidence" value="ECO:0007669"/>
    <property type="project" value="UniProtKB-SubCell"/>
</dbReference>
<dbReference type="GO" id="GO:0008270">
    <property type="term" value="F:zinc ion binding"/>
    <property type="evidence" value="ECO:0007669"/>
    <property type="project" value="UniProtKB-KW"/>
</dbReference>
<keyword evidence="18 28" id="KW-0946">Virion</keyword>
<keyword evidence="14" id="KW-0677">Repeat</keyword>
<dbReference type="PANTHER" id="PTHR40389:SF4">
    <property type="match status" value="1"/>
</dbReference>
<evidence type="ECO:0000256" key="12">
    <source>
        <dbReference type="ARBA" id="ARBA00022707"/>
    </source>
</evidence>
<dbReference type="InterPro" id="IPR045345">
    <property type="entry name" value="Gag_p24_C"/>
</dbReference>
<keyword evidence="5" id="KW-1032">Host cell membrane</keyword>
<dbReference type="GO" id="GO:0020002">
    <property type="term" value="C:host cell plasma membrane"/>
    <property type="evidence" value="ECO:0007669"/>
    <property type="project" value="UniProtKB-SubCell"/>
</dbReference>
<keyword evidence="11" id="KW-1198">Viral budding</keyword>
<comment type="subcellular location">
    <molecule>Matrix protein p17</molecule>
    <subcellularLocation>
        <location evidence="28">Virion membrane</location>
        <topology evidence="28">Lipid-anchor</topology>
    </subcellularLocation>
    <subcellularLocation>
        <location evidence="28">Host nucleus</location>
    </subcellularLocation>
    <subcellularLocation>
        <location evidence="28">Host cytoplasm</location>
    </subcellularLocation>
</comment>
<dbReference type="Pfam" id="PF00540">
    <property type="entry name" value="Gag_p17"/>
    <property type="match status" value="1"/>
</dbReference>
<evidence type="ECO:0000256" key="19">
    <source>
        <dbReference type="ARBA" id="ARBA00022870"/>
    </source>
</evidence>
<evidence type="ECO:0000256" key="13">
    <source>
        <dbReference type="ARBA" id="ARBA00022723"/>
    </source>
</evidence>
<dbReference type="Pfam" id="PF19317">
    <property type="entry name" value="Gag_p24_C"/>
    <property type="match status" value="1"/>
</dbReference>
<dbReference type="GO" id="GO:0039702">
    <property type="term" value="P:viral budding via host ESCRT complex"/>
    <property type="evidence" value="ECO:0007669"/>
    <property type="project" value="UniProtKB-KW"/>
</dbReference>
<dbReference type="InterPro" id="IPR008916">
    <property type="entry name" value="Retrov_capsid_C"/>
</dbReference>
<keyword evidence="13 28" id="KW-0479">Metal-binding</keyword>
<dbReference type="FunFam" id="1.10.1200.30:FF:000001">
    <property type="entry name" value="Gag polyprotein"/>
    <property type="match status" value="1"/>
</dbReference>
<evidence type="ECO:0000259" key="30">
    <source>
        <dbReference type="PROSITE" id="PS50158"/>
    </source>
</evidence>
<evidence type="ECO:0000256" key="21">
    <source>
        <dbReference type="ARBA" id="ARBA00023046"/>
    </source>
</evidence>
<keyword evidence="17 28" id="KW-0862">Zinc</keyword>
<dbReference type="InterPro" id="IPR000071">
    <property type="entry name" value="Lentvrl_matrix_N"/>
</dbReference>
<evidence type="ECO:0000313" key="31">
    <source>
        <dbReference type="EMBL" id="AGH00559.1"/>
    </source>
</evidence>
<dbReference type="GO" id="GO:0055036">
    <property type="term" value="C:virion membrane"/>
    <property type="evidence" value="ECO:0007669"/>
    <property type="project" value="UniProtKB-SubCell"/>
</dbReference>
<keyword evidence="12" id="KW-0519">Myristate</keyword>
<gene>
    <name evidence="31" type="primary">gag</name>
</gene>
<comment type="subcellular location">
    <subcellularLocation>
        <location evidence="1">Host cell membrane</location>
        <topology evidence="1">Lipid-anchor</topology>
    </subcellularLocation>
    <subcellularLocation>
        <location evidence="2">Host endosome</location>
        <location evidence="2">Host multivesicular body</location>
    </subcellularLocation>
    <subcellularLocation>
        <location evidence="26">Virion membrane</location>
        <topology evidence="26">Lipid-anchor</topology>
    </subcellularLocation>
    <subcellularLocation>
        <location evidence="28">Virion</location>
    </subcellularLocation>
    <subcellularLocation>
        <location evidence="28">Host cytoplasm</location>
    </subcellularLocation>
    <subcellularLocation>
        <location evidence="28">Host nucleus</location>
    </subcellularLocation>
</comment>
<dbReference type="InterPro" id="IPR036875">
    <property type="entry name" value="Znf_CCHC_sf"/>
</dbReference>
<evidence type="ECO:0000256" key="25">
    <source>
        <dbReference type="ARBA" id="ARBA00023288"/>
    </source>
</evidence>
<keyword evidence="23" id="KW-0472">Membrane</keyword>
<dbReference type="Pfam" id="PF00607">
    <property type="entry name" value="Gag_p24"/>
    <property type="match status" value="1"/>
</dbReference>
<evidence type="ECO:0000256" key="20">
    <source>
        <dbReference type="ARBA" id="ARBA00022884"/>
    </source>
</evidence>
<dbReference type="InterPro" id="IPR010999">
    <property type="entry name" value="Retrovr_matrix"/>
</dbReference>
<keyword evidence="19" id="KW-1043">Host membrane</keyword>
<keyword evidence="25" id="KW-0449">Lipoprotein</keyword>
<evidence type="ECO:0000256" key="4">
    <source>
        <dbReference type="ARBA" id="ARBA00022462"/>
    </source>
</evidence>
<evidence type="ECO:0000256" key="15">
    <source>
        <dbReference type="ARBA" id="ARBA00022758"/>
    </source>
</evidence>
<dbReference type="Pfam" id="PF00098">
    <property type="entry name" value="zf-CCHC"/>
    <property type="match status" value="2"/>
</dbReference>
<keyword evidence="4" id="KW-1187">Viral budding via the host ESCRT complexes</keyword>